<evidence type="ECO:0008006" key="3">
    <source>
        <dbReference type="Google" id="ProtNLM"/>
    </source>
</evidence>
<name>A0A7W5FIJ1_9ACTN</name>
<evidence type="ECO:0000313" key="1">
    <source>
        <dbReference type="EMBL" id="MBB3099773.1"/>
    </source>
</evidence>
<proteinExistence type="predicted"/>
<dbReference type="Proteomes" id="UP000590749">
    <property type="component" value="Unassembled WGS sequence"/>
</dbReference>
<sequence>MLIPRTEHQGERPAWDCVVCGKPWPCAIAKVELVEQYQRFKNGLAIYLGSCLIDAIDDWAAGSGGPPPDLHERFLGWSNEPELAA</sequence>
<comment type="caution">
    <text evidence="1">The sequence shown here is derived from an EMBL/GenBank/DDBJ whole genome shotgun (WGS) entry which is preliminary data.</text>
</comment>
<evidence type="ECO:0000313" key="2">
    <source>
        <dbReference type="Proteomes" id="UP000590749"/>
    </source>
</evidence>
<dbReference type="RefSeq" id="WP_183225857.1">
    <property type="nucleotide sequence ID" value="NZ_BMPW01000032.1"/>
</dbReference>
<protein>
    <recommendedName>
        <fullName evidence="3">Flavin reductase</fullName>
    </recommendedName>
</protein>
<gene>
    <name evidence="1" type="ORF">FHR83_007489</name>
</gene>
<dbReference type="AlphaFoldDB" id="A0A7W5FIJ1"/>
<organism evidence="1 2">
    <name type="scientific">Actinoplanes campanulatus</name>
    <dbReference type="NCBI Taxonomy" id="113559"/>
    <lineage>
        <taxon>Bacteria</taxon>
        <taxon>Bacillati</taxon>
        <taxon>Actinomycetota</taxon>
        <taxon>Actinomycetes</taxon>
        <taxon>Micromonosporales</taxon>
        <taxon>Micromonosporaceae</taxon>
        <taxon>Actinoplanes</taxon>
    </lineage>
</organism>
<keyword evidence="2" id="KW-1185">Reference proteome</keyword>
<dbReference type="EMBL" id="JACHXF010000021">
    <property type="protein sequence ID" value="MBB3099773.1"/>
    <property type="molecule type" value="Genomic_DNA"/>
</dbReference>
<accession>A0A7W5FIJ1</accession>
<reference evidence="1 2" key="1">
    <citation type="submission" date="2020-08" db="EMBL/GenBank/DDBJ databases">
        <title>Genomic Encyclopedia of Type Strains, Phase III (KMG-III): the genomes of soil and plant-associated and newly described type strains.</title>
        <authorList>
            <person name="Whitman W."/>
        </authorList>
    </citation>
    <scope>NUCLEOTIDE SEQUENCE [LARGE SCALE GENOMIC DNA]</scope>
    <source>
        <strain evidence="1 2">CECT 3287</strain>
    </source>
</reference>